<dbReference type="InterPro" id="IPR027417">
    <property type="entry name" value="P-loop_NTPase"/>
</dbReference>
<dbReference type="STRING" id="1125779.HMPREF1219_00425"/>
<accession>S2Z8I5</accession>
<dbReference type="Proteomes" id="UP000014408">
    <property type="component" value="Unassembled WGS sequence"/>
</dbReference>
<dbReference type="SUPFAM" id="SSF52540">
    <property type="entry name" value="P-loop containing nucleoside triphosphate hydrolases"/>
    <property type="match status" value="1"/>
</dbReference>
<sequence length="203" mass="22606">MPRTVLIDGRSGAGKTTFARRLGLSTGFQVIHLDDFYPGWGGLVEGSKIVKNCILRMDDPGYYRWDWERDRPGEWVPLDPLADLIIEGVGSLTKQNVQAAVLRGGGESLESPAEEATSPCLTVWIDAPVQLRRTRALKRDPGFQNFWDMWAEQEVHFDANCGPGGRVALASITVRLSGGSSRDDEEAIRTAIRRVNEWKTTYT</sequence>
<evidence type="ECO:0008006" key="3">
    <source>
        <dbReference type="Google" id="ProtNLM"/>
    </source>
</evidence>
<dbReference type="Gene3D" id="3.40.50.300">
    <property type="entry name" value="P-loop containing nucleotide triphosphate hydrolases"/>
    <property type="match status" value="1"/>
</dbReference>
<dbReference type="NCBIfam" id="NF005115">
    <property type="entry name" value="PRK06547.1"/>
    <property type="match status" value="1"/>
</dbReference>
<name>S2Z8I5_9CORY</name>
<evidence type="ECO:0000313" key="1">
    <source>
        <dbReference type="EMBL" id="EPD70610.1"/>
    </source>
</evidence>
<comment type="caution">
    <text evidence="1">The sequence shown here is derived from an EMBL/GenBank/DDBJ whole genome shotgun (WGS) entry which is preliminary data.</text>
</comment>
<keyword evidence="2" id="KW-1185">Reference proteome</keyword>
<gene>
    <name evidence="1" type="ORF">HMPREF1219_00425</name>
</gene>
<proteinExistence type="predicted"/>
<dbReference type="EMBL" id="ATBY01000006">
    <property type="protein sequence ID" value="EPD70610.1"/>
    <property type="molecule type" value="Genomic_DNA"/>
</dbReference>
<reference evidence="1 2" key="1">
    <citation type="submission" date="2013-05" db="EMBL/GenBank/DDBJ databases">
        <title>The Genome Sequence of Corynebacterium pyruviciproducens 1773O (ATCC BAA-1742).</title>
        <authorList>
            <consortium name="The Broad Institute Genomics Platform"/>
            <person name="Earl A."/>
            <person name="Ward D."/>
            <person name="Feldgarden M."/>
            <person name="Gevers D."/>
            <person name="Tong J."/>
            <person name="Walker B."/>
            <person name="Young S."/>
            <person name="Zeng Q."/>
            <person name="Gargeya S."/>
            <person name="Fitzgerald M."/>
            <person name="Haas B."/>
            <person name="Abouelleil A."/>
            <person name="Allen A.W."/>
            <person name="Alvarado L."/>
            <person name="Arachchi H.M."/>
            <person name="Berlin A.M."/>
            <person name="Chapman S.B."/>
            <person name="Gainer-Dewar J."/>
            <person name="Goldberg J."/>
            <person name="Griggs A."/>
            <person name="Gujja S."/>
            <person name="Hansen M."/>
            <person name="Howarth C."/>
            <person name="Imamovic A."/>
            <person name="Ireland A."/>
            <person name="Larimer J."/>
            <person name="McCowan C."/>
            <person name="Murphy C."/>
            <person name="Pearson M."/>
            <person name="Poon T.W."/>
            <person name="Priest M."/>
            <person name="Roberts A."/>
            <person name="Saif S."/>
            <person name="Shea T."/>
            <person name="Sisk P."/>
            <person name="Sykes S."/>
            <person name="Wortman J."/>
            <person name="Nusbaum C."/>
            <person name="Birren B."/>
        </authorList>
    </citation>
    <scope>NUCLEOTIDE SEQUENCE [LARGE SCALE GENOMIC DNA]</scope>
    <source>
        <strain evidence="1 2">ATCC BAA-1742</strain>
    </source>
</reference>
<dbReference type="RefSeq" id="WP_016457344.1">
    <property type="nucleotide sequence ID" value="NZ_KE150446.1"/>
</dbReference>
<dbReference type="HOGENOM" id="CLU_087906_2_0_11"/>
<protein>
    <recommendedName>
        <fullName evidence="3">(d)CMP kinase</fullName>
    </recommendedName>
</protein>
<evidence type="ECO:0000313" key="2">
    <source>
        <dbReference type="Proteomes" id="UP000014408"/>
    </source>
</evidence>
<dbReference type="eggNOG" id="COG3265">
    <property type="taxonomic scope" value="Bacteria"/>
</dbReference>
<dbReference type="AlphaFoldDB" id="S2Z8I5"/>
<organism evidence="1 2">
    <name type="scientific">Corynebacterium pyruviciproducens ATCC BAA-1742</name>
    <dbReference type="NCBI Taxonomy" id="1125779"/>
    <lineage>
        <taxon>Bacteria</taxon>
        <taxon>Bacillati</taxon>
        <taxon>Actinomycetota</taxon>
        <taxon>Actinomycetes</taxon>
        <taxon>Mycobacteriales</taxon>
        <taxon>Corynebacteriaceae</taxon>
        <taxon>Corynebacterium</taxon>
    </lineage>
</organism>